<evidence type="ECO:0000256" key="3">
    <source>
        <dbReference type="ARBA" id="ARBA00022777"/>
    </source>
</evidence>
<sequence>MKGLRWNTGQSIKSASGDYYKIIQLLGEGKSATAYLALRTGIEDKGTFHVVKLMQHPDSSAKLENFNQEKELIRKFDHASVISISDSGEYESAGIKFPFYISDFYSSTLASVIKQSSLKLTRKISYAIQLCSALSHLASRSIIHCDVKPDNIYVDGLNCVLADFGLAVNVNGDAGVLELPSLHRYRTPDIVEAKKNQTLPTSKSDVFQLGLVLAELFTGRNPCVVSDSGSDEVHIDTLPKVHGRFGKNIDAIIDSMLQIDPQKRPSSDKLIEKWEKVLFKAYEYMLKVDKDVY</sequence>
<dbReference type="Proteomes" id="UP000063434">
    <property type="component" value="Unassembled WGS sequence"/>
</dbReference>
<dbReference type="PROSITE" id="PS00108">
    <property type="entry name" value="PROTEIN_KINASE_ST"/>
    <property type="match status" value="1"/>
</dbReference>
<reference evidence="6 7" key="1">
    <citation type="submission" date="2015-05" db="EMBL/GenBank/DDBJ databases">
        <title>A genomic and transcriptomic approach to investigate the blue pigment phenotype in Pseudomonas fluorescens.</title>
        <authorList>
            <person name="Andreani N.A."/>
            <person name="Cardazzo B."/>
        </authorList>
    </citation>
    <scope>NUCLEOTIDE SEQUENCE [LARGE SCALE GENOMIC DNA]</scope>
    <source>
        <strain evidence="6 7">Ps_40</strain>
    </source>
</reference>
<dbReference type="GO" id="GO:0005524">
    <property type="term" value="F:ATP binding"/>
    <property type="evidence" value="ECO:0007669"/>
    <property type="project" value="UniProtKB-KW"/>
</dbReference>
<evidence type="ECO:0000256" key="2">
    <source>
        <dbReference type="ARBA" id="ARBA00022741"/>
    </source>
</evidence>
<comment type="caution">
    <text evidence="6">The sequence shown here is derived from an EMBL/GenBank/DDBJ whole genome shotgun (WGS) entry which is preliminary data.</text>
</comment>
<evidence type="ECO:0000313" key="6">
    <source>
        <dbReference type="EMBL" id="KWV83922.1"/>
    </source>
</evidence>
<evidence type="ECO:0000256" key="4">
    <source>
        <dbReference type="ARBA" id="ARBA00022840"/>
    </source>
</evidence>
<dbReference type="Pfam" id="PF00069">
    <property type="entry name" value="Pkinase"/>
    <property type="match status" value="1"/>
</dbReference>
<dbReference type="PROSITE" id="PS50011">
    <property type="entry name" value="PROTEIN_KINASE_DOM"/>
    <property type="match status" value="1"/>
</dbReference>
<dbReference type="EMBL" id="LCYC01000007">
    <property type="protein sequence ID" value="KWV83922.1"/>
    <property type="molecule type" value="Genomic_DNA"/>
</dbReference>
<protein>
    <submittedName>
        <fullName evidence="6">Serine/threonine-protein kinase PrkC</fullName>
        <ecNumber evidence="6">2.7.11.1</ecNumber>
    </submittedName>
</protein>
<evidence type="ECO:0000313" key="7">
    <source>
        <dbReference type="Proteomes" id="UP000063434"/>
    </source>
</evidence>
<feature type="domain" description="Protein kinase" evidence="5">
    <location>
        <begin position="20"/>
        <end position="285"/>
    </location>
</feature>
<dbReference type="InterPro" id="IPR008271">
    <property type="entry name" value="Ser/Thr_kinase_AS"/>
</dbReference>
<gene>
    <name evidence="6" type="primary">prkC_1</name>
    <name evidence="6" type="ORF">PFL603g_00712</name>
</gene>
<dbReference type="InterPro" id="IPR050660">
    <property type="entry name" value="NEK_Ser/Thr_kinase"/>
</dbReference>
<keyword evidence="2" id="KW-0547">Nucleotide-binding</keyword>
<dbReference type="AlphaFoldDB" id="A0A120G5D2"/>
<dbReference type="RefSeq" id="WP_056785746.1">
    <property type="nucleotide sequence ID" value="NZ_LCYC01000007.1"/>
</dbReference>
<dbReference type="InterPro" id="IPR011009">
    <property type="entry name" value="Kinase-like_dom_sf"/>
</dbReference>
<dbReference type="PATRIC" id="fig|294.195.peg.759"/>
<organism evidence="6 7">
    <name type="scientific">Pseudomonas fluorescens</name>
    <dbReference type="NCBI Taxonomy" id="294"/>
    <lineage>
        <taxon>Bacteria</taxon>
        <taxon>Pseudomonadati</taxon>
        <taxon>Pseudomonadota</taxon>
        <taxon>Gammaproteobacteria</taxon>
        <taxon>Pseudomonadales</taxon>
        <taxon>Pseudomonadaceae</taxon>
        <taxon>Pseudomonas</taxon>
    </lineage>
</organism>
<evidence type="ECO:0000259" key="5">
    <source>
        <dbReference type="PROSITE" id="PS50011"/>
    </source>
</evidence>
<dbReference type="Gene3D" id="3.30.200.20">
    <property type="entry name" value="Phosphorylase Kinase, domain 1"/>
    <property type="match status" value="1"/>
</dbReference>
<dbReference type="SMART" id="SM00220">
    <property type="entry name" value="S_TKc"/>
    <property type="match status" value="1"/>
</dbReference>
<dbReference type="InterPro" id="IPR000719">
    <property type="entry name" value="Prot_kinase_dom"/>
</dbReference>
<dbReference type="GO" id="GO:0004674">
    <property type="term" value="F:protein serine/threonine kinase activity"/>
    <property type="evidence" value="ECO:0007669"/>
    <property type="project" value="UniProtKB-EC"/>
</dbReference>
<accession>A0A120G5D2</accession>
<proteinExistence type="predicted"/>
<dbReference type="PANTHER" id="PTHR43671:SF106">
    <property type="entry name" value="NIMA-LIKE KINASE"/>
    <property type="match status" value="1"/>
</dbReference>
<dbReference type="SUPFAM" id="SSF56112">
    <property type="entry name" value="Protein kinase-like (PK-like)"/>
    <property type="match status" value="1"/>
</dbReference>
<keyword evidence="4" id="KW-0067">ATP-binding</keyword>
<keyword evidence="3 6" id="KW-0418">Kinase</keyword>
<dbReference type="PANTHER" id="PTHR43671">
    <property type="entry name" value="SERINE/THREONINE-PROTEIN KINASE NEK"/>
    <property type="match status" value="1"/>
</dbReference>
<dbReference type="EC" id="2.7.11.1" evidence="6"/>
<dbReference type="Gene3D" id="1.10.510.10">
    <property type="entry name" value="Transferase(Phosphotransferase) domain 1"/>
    <property type="match status" value="1"/>
</dbReference>
<name>A0A120G5D2_PSEFL</name>
<evidence type="ECO:0000256" key="1">
    <source>
        <dbReference type="ARBA" id="ARBA00022679"/>
    </source>
</evidence>
<keyword evidence="1 6" id="KW-0808">Transferase</keyword>